<gene>
    <name evidence="8" type="ordered locus">Sterm_2616</name>
</gene>
<dbReference type="eggNOG" id="COG1284">
    <property type="taxonomic scope" value="Bacteria"/>
</dbReference>
<dbReference type="PIRSF" id="PIRSF006483">
    <property type="entry name" value="Membrane_protein_YitT"/>
    <property type="match status" value="1"/>
</dbReference>
<evidence type="ECO:0000256" key="1">
    <source>
        <dbReference type="ARBA" id="ARBA00004651"/>
    </source>
</evidence>
<evidence type="ECO:0000256" key="4">
    <source>
        <dbReference type="ARBA" id="ARBA00022989"/>
    </source>
</evidence>
<feature type="transmembrane region" description="Helical" evidence="6">
    <location>
        <begin position="12"/>
        <end position="31"/>
    </location>
</feature>
<dbReference type="Proteomes" id="UP000000845">
    <property type="component" value="Chromosome"/>
</dbReference>
<dbReference type="CDD" id="cd16380">
    <property type="entry name" value="YitT_C"/>
    <property type="match status" value="1"/>
</dbReference>
<keyword evidence="3 6" id="KW-0812">Transmembrane</keyword>
<dbReference type="HOGENOM" id="CLU_063199_1_1_0"/>
<evidence type="ECO:0000256" key="6">
    <source>
        <dbReference type="SAM" id="Phobius"/>
    </source>
</evidence>
<dbReference type="PANTHER" id="PTHR33545:SF9">
    <property type="entry name" value="UPF0750 MEMBRANE PROTEIN YITE"/>
    <property type="match status" value="1"/>
</dbReference>
<dbReference type="Pfam" id="PF10035">
    <property type="entry name" value="DUF2179"/>
    <property type="match status" value="1"/>
</dbReference>
<dbReference type="AlphaFoldDB" id="D1AM87"/>
<dbReference type="STRING" id="526218.Sterm_2616"/>
<reference evidence="8 9" key="2">
    <citation type="journal article" date="2010" name="Stand. Genomic Sci.">
        <title>Complete genome sequence of Sebaldella termitidis type strain (NCTC 11300).</title>
        <authorList>
            <person name="Harmon-Smith M."/>
            <person name="Celia L."/>
            <person name="Chertkov O."/>
            <person name="Lapidus A."/>
            <person name="Copeland A."/>
            <person name="Glavina Del Rio T."/>
            <person name="Nolan M."/>
            <person name="Lucas S."/>
            <person name="Tice H."/>
            <person name="Cheng J.F."/>
            <person name="Han C."/>
            <person name="Detter J.C."/>
            <person name="Bruce D."/>
            <person name="Goodwin L."/>
            <person name="Pitluck S."/>
            <person name="Pati A."/>
            <person name="Liolios K."/>
            <person name="Ivanova N."/>
            <person name="Mavromatis K."/>
            <person name="Mikhailova N."/>
            <person name="Chen A."/>
            <person name="Palaniappan K."/>
            <person name="Land M."/>
            <person name="Hauser L."/>
            <person name="Chang Y.J."/>
            <person name="Jeffries C.D."/>
            <person name="Brettin T."/>
            <person name="Goker M."/>
            <person name="Beck B."/>
            <person name="Bristow J."/>
            <person name="Eisen J.A."/>
            <person name="Markowitz V."/>
            <person name="Hugenholtz P."/>
            <person name="Kyrpides N.C."/>
            <person name="Klenk H.P."/>
            <person name="Chen F."/>
        </authorList>
    </citation>
    <scope>NUCLEOTIDE SEQUENCE [LARGE SCALE GENOMIC DNA]</scope>
    <source>
        <strain evidence="9">ATCC 33386 / NCTC 11300</strain>
    </source>
</reference>
<dbReference type="GO" id="GO:0005886">
    <property type="term" value="C:plasma membrane"/>
    <property type="evidence" value="ECO:0007669"/>
    <property type="project" value="UniProtKB-SubCell"/>
</dbReference>
<dbReference type="InterPro" id="IPR019264">
    <property type="entry name" value="DUF2179"/>
</dbReference>
<feature type="transmembrane region" description="Helical" evidence="6">
    <location>
        <begin position="120"/>
        <end position="146"/>
    </location>
</feature>
<keyword evidence="4 6" id="KW-1133">Transmembrane helix</keyword>
<evidence type="ECO:0000256" key="3">
    <source>
        <dbReference type="ARBA" id="ARBA00022692"/>
    </source>
</evidence>
<accession>D1AM87</accession>
<dbReference type="Gene3D" id="3.30.70.120">
    <property type="match status" value="1"/>
</dbReference>
<dbReference type="KEGG" id="str:Sterm_2616"/>
<protein>
    <recommendedName>
        <fullName evidence="7">DUF2179 domain-containing protein</fullName>
    </recommendedName>
</protein>
<dbReference type="RefSeq" id="WP_012862055.1">
    <property type="nucleotide sequence ID" value="NC_013517.1"/>
</dbReference>
<dbReference type="Pfam" id="PF02588">
    <property type="entry name" value="YitT_membrane"/>
    <property type="match status" value="1"/>
</dbReference>
<dbReference type="InterPro" id="IPR051461">
    <property type="entry name" value="UPF0750_membrane"/>
</dbReference>
<keyword evidence="9" id="KW-1185">Reference proteome</keyword>
<keyword evidence="5 6" id="KW-0472">Membrane</keyword>
<name>D1AM87_SEBTE</name>
<sequence>MKEGILKKTYTIFFLVLGNFLTAYATIHFLLPAKISPGGVSGVATIVFHLFKISPVITTAVINIPLILISMKMFGKRYGYKTILSIGLLIFFTYILIKILGTEGLLHENGETGDLMLPVIYGGIISGIGVGLVIKVGGSTGGTVIIASIINKLFRISIGNSLALADLMVVLAAAFSMGVEIALYSIICLFITGRVVNVITEGESYAKMVYIISDKYLDIKKVIITDMELGGTLIKASGMFTDDEKKMIITVVHNRKLSELKSYIKEIDKEAFVIITEADQVLGEGFIE</sequence>
<dbReference type="InterPro" id="IPR015867">
    <property type="entry name" value="N-reg_PII/ATP_PRibTrfase_C"/>
</dbReference>
<feature type="transmembrane region" description="Helical" evidence="6">
    <location>
        <begin position="43"/>
        <end position="68"/>
    </location>
</feature>
<keyword evidence="2" id="KW-1003">Cell membrane</keyword>
<dbReference type="InterPro" id="IPR003740">
    <property type="entry name" value="YitT"/>
</dbReference>
<dbReference type="PANTHER" id="PTHR33545">
    <property type="entry name" value="UPF0750 MEMBRANE PROTEIN YITT-RELATED"/>
    <property type="match status" value="1"/>
</dbReference>
<evidence type="ECO:0000259" key="7">
    <source>
        <dbReference type="Pfam" id="PF10035"/>
    </source>
</evidence>
<evidence type="ECO:0000313" key="8">
    <source>
        <dbReference type="EMBL" id="ACZ09461.1"/>
    </source>
</evidence>
<evidence type="ECO:0000313" key="9">
    <source>
        <dbReference type="Proteomes" id="UP000000845"/>
    </source>
</evidence>
<reference evidence="9" key="1">
    <citation type="submission" date="2009-09" db="EMBL/GenBank/DDBJ databases">
        <title>The complete chromosome of Sebaldella termitidis ATCC 33386.</title>
        <authorList>
            <consortium name="US DOE Joint Genome Institute (JGI-PGF)"/>
            <person name="Lucas S."/>
            <person name="Copeland A."/>
            <person name="Lapidus A."/>
            <person name="Glavina del Rio T."/>
            <person name="Dalin E."/>
            <person name="Tice H."/>
            <person name="Bruce D."/>
            <person name="Goodwin L."/>
            <person name="Pitluck S."/>
            <person name="Kyrpides N."/>
            <person name="Mavromatis K."/>
            <person name="Ivanova N."/>
            <person name="Mikhailova N."/>
            <person name="Sims D."/>
            <person name="Meincke L."/>
            <person name="Brettin T."/>
            <person name="Detter J.C."/>
            <person name="Han C."/>
            <person name="Larimer F."/>
            <person name="Land M."/>
            <person name="Hauser L."/>
            <person name="Markowitz V."/>
            <person name="Cheng J.F."/>
            <person name="Hugenholtz P."/>
            <person name="Woyke T."/>
            <person name="Wu D."/>
            <person name="Eisen J.A."/>
        </authorList>
    </citation>
    <scope>NUCLEOTIDE SEQUENCE [LARGE SCALE GENOMIC DNA]</scope>
    <source>
        <strain evidence="9">ATCC 33386 / NCTC 11300</strain>
    </source>
</reference>
<organism evidence="8 9">
    <name type="scientific">Sebaldella termitidis (strain ATCC 33386 / NCTC 11300)</name>
    <dbReference type="NCBI Taxonomy" id="526218"/>
    <lineage>
        <taxon>Bacteria</taxon>
        <taxon>Fusobacteriati</taxon>
        <taxon>Fusobacteriota</taxon>
        <taxon>Fusobacteriia</taxon>
        <taxon>Fusobacteriales</taxon>
        <taxon>Leptotrichiaceae</taxon>
        <taxon>Sebaldella</taxon>
    </lineage>
</organism>
<proteinExistence type="predicted"/>
<comment type="subcellular location">
    <subcellularLocation>
        <location evidence="1">Cell membrane</location>
        <topology evidence="1">Multi-pass membrane protein</topology>
    </subcellularLocation>
</comment>
<feature type="domain" description="DUF2179" evidence="7">
    <location>
        <begin position="230"/>
        <end position="283"/>
    </location>
</feature>
<feature type="transmembrane region" description="Helical" evidence="6">
    <location>
        <begin position="80"/>
        <end position="100"/>
    </location>
</feature>
<dbReference type="EMBL" id="CP001739">
    <property type="protein sequence ID" value="ACZ09461.1"/>
    <property type="molecule type" value="Genomic_DNA"/>
</dbReference>
<evidence type="ECO:0000256" key="5">
    <source>
        <dbReference type="ARBA" id="ARBA00023136"/>
    </source>
</evidence>
<evidence type="ECO:0000256" key="2">
    <source>
        <dbReference type="ARBA" id="ARBA00022475"/>
    </source>
</evidence>